<evidence type="ECO:0000313" key="1">
    <source>
        <dbReference type="EMBL" id="PJE33930.1"/>
    </source>
</evidence>
<organism evidence="1 2">
    <name type="scientific">Pseudooceanicola lipolyticus</name>
    <dbReference type="NCBI Taxonomy" id="2029104"/>
    <lineage>
        <taxon>Bacteria</taxon>
        <taxon>Pseudomonadati</taxon>
        <taxon>Pseudomonadota</taxon>
        <taxon>Alphaproteobacteria</taxon>
        <taxon>Rhodobacterales</taxon>
        <taxon>Paracoccaceae</taxon>
        <taxon>Pseudooceanicola</taxon>
    </lineage>
</organism>
<dbReference type="Proteomes" id="UP000231553">
    <property type="component" value="Unassembled WGS sequence"/>
</dbReference>
<comment type="caution">
    <text evidence="1">The sequence shown here is derived from an EMBL/GenBank/DDBJ whole genome shotgun (WGS) entry which is preliminary data.</text>
</comment>
<dbReference type="RefSeq" id="WP_100164974.1">
    <property type="nucleotide sequence ID" value="NZ_PGTB01000280.1"/>
</dbReference>
<keyword evidence="2" id="KW-1185">Reference proteome</keyword>
<reference evidence="1 2" key="1">
    <citation type="journal article" date="2018" name="Int. J. Syst. Evol. Microbiol.">
        <title>Pseudooceanicola lipolyticus sp. nov., a marine alphaproteobacterium, reclassification of Oceanicola flagellatus as Pseudooceanicola flagellatus comb. nov. and emended description of the genus Pseudooceanicola.</title>
        <authorList>
            <person name="Huang M.-M."/>
            <person name="Guo L.-L."/>
            <person name="Wu Y.-H."/>
            <person name="Lai Q.-L."/>
            <person name="Shao Z.-Z."/>
            <person name="Wang C.-S."/>
            <person name="Wu M."/>
            <person name="Xu X.-W."/>
        </authorList>
    </citation>
    <scope>NUCLEOTIDE SEQUENCE [LARGE SCALE GENOMIC DNA]</scope>
    <source>
        <strain evidence="1 2">157</strain>
    </source>
</reference>
<sequence>MKIEQKAFNIRKKFEGAPLDELLLNSQEVAFATGVEAKSVQNWSTRELIVGHGGGGQRGCHRQFDWQNLMEVACAATLMDSGLSAPADAFRAARHLAHAGAGTTPNCQATRHPGFPYHFELGKTYLHVSGDRGCVMLHTSDTRPSEIETKLGRPVGYISLNVSAVFELVCARLGLHPNTVLDQVYSKDSA</sequence>
<evidence type="ECO:0008006" key="3">
    <source>
        <dbReference type="Google" id="ProtNLM"/>
    </source>
</evidence>
<name>A0A2M8ITS3_9RHOB</name>
<gene>
    <name evidence="1" type="ORF">CVM52_24925</name>
</gene>
<dbReference type="OrthoDB" id="7872880at2"/>
<proteinExistence type="predicted"/>
<dbReference type="EMBL" id="PGTB01000280">
    <property type="protein sequence ID" value="PJE33930.1"/>
    <property type="molecule type" value="Genomic_DNA"/>
</dbReference>
<dbReference type="AlphaFoldDB" id="A0A2M8ITS3"/>
<accession>A0A2M8ITS3</accession>
<protein>
    <recommendedName>
        <fullName evidence="3">HTH merR-type domain-containing protein</fullName>
    </recommendedName>
</protein>
<evidence type="ECO:0000313" key="2">
    <source>
        <dbReference type="Proteomes" id="UP000231553"/>
    </source>
</evidence>